<sequence length="186" mass="20140">MRNILLACLILNCPFVSAVSYVTVNFRATLQTTTCNISIAVGSNTTVNQTLDFGALTMSQIEAQGSNTRKDFSLQYNDCYITSSGSTVKQTLNWIQTLPKASASWSGYSTELKGGEVGVAAVLYRTSDLNTAIPLDPNNNEKITWSSTERTNAKLPLTLVLRPASSSTTVKTGIFNGTLTFTTIYQ</sequence>
<comment type="subcellular location">
    <subcellularLocation>
        <location evidence="1">Fimbrium</location>
    </subcellularLocation>
</comment>
<feature type="signal peptide" evidence="5">
    <location>
        <begin position="1"/>
        <end position="18"/>
    </location>
</feature>
<dbReference type="PANTHER" id="PTHR33420:SF3">
    <property type="entry name" value="FIMBRIAL SUBUNIT ELFA"/>
    <property type="match status" value="1"/>
</dbReference>
<dbReference type="RefSeq" id="WP_048221400.1">
    <property type="nucleotide sequence ID" value="NZ_QFVP01000010.1"/>
</dbReference>
<dbReference type="InterPro" id="IPR008966">
    <property type="entry name" value="Adhesion_dom_sf"/>
</dbReference>
<organism evidence="7 8">
    <name type="scientific">Citrobacter murliniae</name>
    <dbReference type="NCBI Taxonomy" id="67829"/>
    <lineage>
        <taxon>Bacteria</taxon>
        <taxon>Pseudomonadati</taxon>
        <taxon>Pseudomonadota</taxon>
        <taxon>Gammaproteobacteria</taxon>
        <taxon>Enterobacterales</taxon>
        <taxon>Enterobacteriaceae</taxon>
        <taxon>Citrobacter</taxon>
        <taxon>Citrobacter freundii complex</taxon>
    </lineage>
</organism>
<dbReference type="Gene3D" id="2.60.40.1090">
    <property type="entry name" value="Fimbrial-type adhesion domain"/>
    <property type="match status" value="1"/>
</dbReference>
<gene>
    <name evidence="7" type="ORF">DJ535_16615</name>
</gene>
<accession>A0ABY2PT55</accession>
<name>A0ABY2PT55_9ENTR</name>
<evidence type="ECO:0000256" key="4">
    <source>
        <dbReference type="ARBA" id="ARBA00023263"/>
    </source>
</evidence>
<dbReference type="PANTHER" id="PTHR33420">
    <property type="entry name" value="FIMBRIAL SUBUNIT ELFA-RELATED"/>
    <property type="match status" value="1"/>
</dbReference>
<dbReference type="InterPro" id="IPR050263">
    <property type="entry name" value="Bact_Fimbrial_Adh_Pro"/>
</dbReference>
<protein>
    <submittedName>
        <fullName evidence="7">Type 1 fimbrial protein</fullName>
    </submittedName>
</protein>
<proteinExistence type="inferred from homology"/>
<dbReference type="Pfam" id="PF00419">
    <property type="entry name" value="Fimbrial"/>
    <property type="match status" value="1"/>
</dbReference>
<feature type="domain" description="Fimbrial-type adhesion" evidence="6">
    <location>
        <begin position="25"/>
        <end position="186"/>
    </location>
</feature>
<dbReference type="EMBL" id="QFVP01000010">
    <property type="protein sequence ID" value="THE36509.1"/>
    <property type="molecule type" value="Genomic_DNA"/>
</dbReference>
<keyword evidence="4" id="KW-0281">Fimbrium</keyword>
<feature type="chain" id="PRO_5046131771" evidence="5">
    <location>
        <begin position="19"/>
        <end position="186"/>
    </location>
</feature>
<evidence type="ECO:0000313" key="8">
    <source>
        <dbReference type="Proteomes" id="UP000306790"/>
    </source>
</evidence>
<evidence type="ECO:0000313" key="7">
    <source>
        <dbReference type="EMBL" id="THE36509.1"/>
    </source>
</evidence>
<keyword evidence="8" id="KW-1185">Reference proteome</keyword>
<dbReference type="SUPFAM" id="SSF49401">
    <property type="entry name" value="Bacterial adhesins"/>
    <property type="match status" value="1"/>
</dbReference>
<comment type="similarity">
    <text evidence="2">Belongs to the fimbrial protein family.</text>
</comment>
<evidence type="ECO:0000256" key="3">
    <source>
        <dbReference type="ARBA" id="ARBA00022729"/>
    </source>
</evidence>
<evidence type="ECO:0000256" key="5">
    <source>
        <dbReference type="SAM" id="SignalP"/>
    </source>
</evidence>
<keyword evidence="3 5" id="KW-0732">Signal</keyword>
<reference evidence="7 8" key="1">
    <citation type="submission" date="2018-05" db="EMBL/GenBank/DDBJ databases">
        <title>Isolation and genomic analyses of lactose-positive bacteria from faecal samples of preterm neonates.</title>
        <authorList>
            <person name="Chen Y."/>
            <person name="Brook T.C."/>
            <person name="O'Neill I."/>
            <person name="Soe C.Z."/>
            <person name="Hall L.J."/>
            <person name="Hoyles L."/>
        </authorList>
    </citation>
    <scope>NUCLEOTIDE SEQUENCE [LARGE SCALE GENOMIC DNA]</scope>
    <source>
        <strain evidence="7 8">P080C CL</strain>
    </source>
</reference>
<evidence type="ECO:0000256" key="2">
    <source>
        <dbReference type="ARBA" id="ARBA00006671"/>
    </source>
</evidence>
<dbReference type="Proteomes" id="UP000306790">
    <property type="component" value="Unassembled WGS sequence"/>
</dbReference>
<dbReference type="InterPro" id="IPR000259">
    <property type="entry name" value="Adhesion_dom_fimbrial"/>
</dbReference>
<evidence type="ECO:0000259" key="6">
    <source>
        <dbReference type="Pfam" id="PF00419"/>
    </source>
</evidence>
<dbReference type="InterPro" id="IPR036937">
    <property type="entry name" value="Adhesion_dom_fimbrial_sf"/>
</dbReference>
<evidence type="ECO:0000256" key="1">
    <source>
        <dbReference type="ARBA" id="ARBA00004561"/>
    </source>
</evidence>
<comment type="caution">
    <text evidence="7">The sequence shown here is derived from an EMBL/GenBank/DDBJ whole genome shotgun (WGS) entry which is preliminary data.</text>
</comment>